<name>A0ABT2Z2A6_9RHOB</name>
<keyword evidence="2" id="KW-1003">Cell membrane</keyword>
<dbReference type="InterPro" id="IPR001543">
    <property type="entry name" value="FliN-like_C"/>
</dbReference>
<dbReference type="Pfam" id="PF01052">
    <property type="entry name" value="FliMN_C"/>
    <property type="match status" value="1"/>
</dbReference>
<dbReference type="InterPro" id="IPR036429">
    <property type="entry name" value="SpoA-like_sf"/>
</dbReference>
<dbReference type="Proteomes" id="UP001652503">
    <property type="component" value="Unassembled WGS sequence"/>
</dbReference>
<evidence type="ECO:0000256" key="1">
    <source>
        <dbReference type="ARBA" id="ARBA00004202"/>
    </source>
</evidence>
<keyword evidence="5" id="KW-0472">Membrane</keyword>
<evidence type="ECO:0000256" key="4">
    <source>
        <dbReference type="ARBA" id="ARBA00022779"/>
    </source>
</evidence>
<keyword evidence="9" id="KW-0969">Cilium</keyword>
<dbReference type="RefSeq" id="WP_263721771.1">
    <property type="nucleotide sequence ID" value="NZ_JAOWLA010000009.1"/>
</dbReference>
<feature type="domain" description="Flagellar motor switch protein FliN-like C-terminal" evidence="8">
    <location>
        <begin position="219"/>
        <end position="289"/>
    </location>
</feature>
<dbReference type="InterPro" id="IPR028976">
    <property type="entry name" value="CheC-like_sf"/>
</dbReference>
<dbReference type="EMBL" id="JAOWLA010000009">
    <property type="protein sequence ID" value="MCV2865251.1"/>
    <property type="molecule type" value="Genomic_DNA"/>
</dbReference>
<comment type="caution">
    <text evidence="9">The sequence shown here is derived from an EMBL/GenBank/DDBJ whole genome shotgun (WGS) entry which is preliminary data.</text>
</comment>
<evidence type="ECO:0000259" key="8">
    <source>
        <dbReference type="Pfam" id="PF01052"/>
    </source>
</evidence>
<evidence type="ECO:0000313" key="9">
    <source>
        <dbReference type="EMBL" id="MCV2865251.1"/>
    </source>
</evidence>
<evidence type="ECO:0000313" key="10">
    <source>
        <dbReference type="Proteomes" id="UP001652503"/>
    </source>
</evidence>
<keyword evidence="10" id="KW-1185">Reference proteome</keyword>
<keyword evidence="4" id="KW-0283">Flagellar rotation</keyword>
<reference evidence="9 10" key="1">
    <citation type="submission" date="2022-10" db="EMBL/GenBank/DDBJ databases">
        <title>Defluviimonas sp. nov., isolated from ocean surface water.</title>
        <authorList>
            <person name="He W."/>
            <person name="Wang L."/>
            <person name="Zhang D.-F."/>
        </authorList>
    </citation>
    <scope>NUCLEOTIDE SEQUENCE [LARGE SCALE GENOMIC DNA]</scope>
    <source>
        <strain evidence="9 10">WL0075</strain>
    </source>
</reference>
<dbReference type="SUPFAM" id="SSF101801">
    <property type="entry name" value="Surface presentation of antigens (SPOA)"/>
    <property type="match status" value="1"/>
</dbReference>
<evidence type="ECO:0000256" key="2">
    <source>
        <dbReference type="ARBA" id="ARBA00022475"/>
    </source>
</evidence>
<protein>
    <submittedName>
        <fullName evidence="9">FliM/FliN family flagellar motor C-terminal domain-containing protein</fullName>
    </submittedName>
</protein>
<evidence type="ECO:0000256" key="6">
    <source>
        <dbReference type="ARBA" id="ARBA00025044"/>
    </source>
</evidence>
<evidence type="ECO:0000256" key="7">
    <source>
        <dbReference type="SAM" id="MobiDB-lite"/>
    </source>
</evidence>
<proteinExistence type="predicted"/>
<feature type="region of interest" description="Disordered" evidence="7">
    <location>
        <begin position="316"/>
        <end position="354"/>
    </location>
</feature>
<sequence length="354" mass="36410">MAEATASGVKRKLLAGRGATPGTGAGRAFAQALARGAHELFGLPLRVRAQSETLRSLAELPELLEDHALLTLLDGPGEAVGLCALGSGALSALIETQMTGRLAPAPPPARRPTRTDAAMLSTFVEAAMIALTDELASSAELTWAGGFHYASCLEDPRPLPFLLEDGAFKVLRLDLALGADAAREGTILLALPAEGRGAAPAPAPGHDDAAGWSARLERAVLAVPVTAVAVLGRVRLTAEGMLDLRPGMLLPLAADCVGQVSLEVSGDGCVARGRLGRYRGQRALRIAELTAGEAPEPAPSVVPIYPLVQGPGPSLARVRPVVPPKDGAEQPSLAERQAPEREAAPALRRAAASG</sequence>
<comment type="function">
    <text evidence="6">FliM is one of three proteins (FliG, FliN, FliM) that forms the rotor-mounted switch complex (C ring), located at the base of the basal body. This complex interacts with the CheY and CheZ chemotaxis proteins, in addition to contacting components of the motor that determine the direction of flagellar rotation.</text>
</comment>
<keyword evidence="3" id="KW-0145">Chemotaxis</keyword>
<keyword evidence="9" id="KW-0966">Cell projection</keyword>
<dbReference type="Gene3D" id="3.40.1550.10">
    <property type="entry name" value="CheC-like"/>
    <property type="match status" value="1"/>
</dbReference>
<gene>
    <name evidence="9" type="ORF">OE647_10995</name>
</gene>
<evidence type="ECO:0000256" key="3">
    <source>
        <dbReference type="ARBA" id="ARBA00022500"/>
    </source>
</evidence>
<dbReference type="Gene3D" id="2.30.330.10">
    <property type="entry name" value="SpoA-like"/>
    <property type="match status" value="1"/>
</dbReference>
<evidence type="ECO:0000256" key="5">
    <source>
        <dbReference type="ARBA" id="ARBA00023136"/>
    </source>
</evidence>
<accession>A0ABT2Z2A6</accession>
<keyword evidence="9" id="KW-0282">Flagellum</keyword>
<comment type="subcellular location">
    <subcellularLocation>
        <location evidence="1">Cell membrane</location>
        <topology evidence="1">Peripheral membrane protein</topology>
    </subcellularLocation>
</comment>
<feature type="compositionally biased region" description="Low complexity" evidence="7">
    <location>
        <begin position="344"/>
        <end position="354"/>
    </location>
</feature>
<organism evidence="9 10">
    <name type="scientific">Albidovulum sediminicola</name>
    <dbReference type="NCBI Taxonomy" id="2984331"/>
    <lineage>
        <taxon>Bacteria</taxon>
        <taxon>Pseudomonadati</taxon>
        <taxon>Pseudomonadota</taxon>
        <taxon>Alphaproteobacteria</taxon>
        <taxon>Rhodobacterales</taxon>
        <taxon>Paracoccaceae</taxon>
        <taxon>Albidovulum</taxon>
    </lineage>
</organism>